<feature type="compositionally biased region" description="Low complexity" evidence="1">
    <location>
        <begin position="408"/>
        <end position="426"/>
    </location>
</feature>
<comment type="caution">
    <text evidence="2">The sequence shown here is derived from an EMBL/GenBank/DDBJ whole genome shotgun (WGS) entry which is preliminary data.</text>
</comment>
<protein>
    <submittedName>
        <fullName evidence="2">Uncharacterized protein</fullName>
    </submittedName>
</protein>
<reference evidence="2 3" key="1">
    <citation type="journal article" date="2021" name="MBio">
        <title>A New Model Trypanosomatid, Novymonas esmeraldas: Genomic Perception of Its 'Candidatus Pandoraea novymonadis' Endosymbiont.</title>
        <authorList>
            <person name="Zakharova A."/>
            <person name="Saura A."/>
            <person name="Butenko A."/>
            <person name="Podesvova L."/>
            <person name="Warmusova S."/>
            <person name="Kostygov A.Y."/>
            <person name="Nenarokova A."/>
            <person name="Lukes J."/>
            <person name="Opperdoes F.R."/>
            <person name="Yurchenko V."/>
        </authorList>
    </citation>
    <scope>NUCLEOTIDE SEQUENCE [LARGE SCALE GENOMIC DNA]</scope>
    <source>
        <strain evidence="2 3">E262AT.01</strain>
    </source>
</reference>
<organism evidence="2 3">
    <name type="scientific">Novymonas esmeraldas</name>
    <dbReference type="NCBI Taxonomy" id="1808958"/>
    <lineage>
        <taxon>Eukaryota</taxon>
        <taxon>Discoba</taxon>
        <taxon>Euglenozoa</taxon>
        <taxon>Kinetoplastea</taxon>
        <taxon>Metakinetoplastina</taxon>
        <taxon>Trypanosomatida</taxon>
        <taxon>Trypanosomatidae</taxon>
        <taxon>Novymonas</taxon>
    </lineage>
</organism>
<gene>
    <name evidence="2" type="ORF">NESM_000121300</name>
</gene>
<dbReference type="EMBL" id="JAECZO010000007">
    <property type="protein sequence ID" value="KAK7200650.1"/>
    <property type="molecule type" value="Genomic_DNA"/>
</dbReference>
<dbReference type="AlphaFoldDB" id="A0AAW0F219"/>
<dbReference type="Proteomes" id="UP001430356">
    <property type="component" value="Unassembled WGS sequence"/>
</dbReference>
<feature type="compositionally biased region" description="Basic and acidic residues" evidence="1">
    <location>
        <begin position="114"/>
        <end position="133"/>
    </location>
</feature>
<feature type="region of interest" description="Disordered" evidence="1">
    <location>
        <begin position="1"/>
        <end position="22"/>
    </location>
</feature>
<feature type="region of interest" description="Disordered" evidence="1">
    <location>
        <begin position="49"/>
        <end position="93"/>
    </location>
</feature>
<keyword evidence="3" id="KW-1185">Reference proteome</keyword>
<evidence type="ECO:0000313" key="3">
    <source>
        <dbReference type="Proteomes" id="UP001430356"/>
    </source>
</evidence>
<feature type="compositionally biased region" description="Low complexity" evidence="1">
    <location>
        <begin position="176"/>
        <end position="187"/>
    </location>
</feature>
<sequence>MSFLRPTASSLRRAVGGAGAAAATVPVERGESSATAVAAPPLVSQPVVRGAEAADSSHVPRRVDGGLRSRVGASSLARRNGSAPGVVSTSPSSTLLREFAERCDTTIQRAHEVLERTREQELKVTRALEERHSQSPSRTPTPPPPPSESTSHRQLSPAGLSAVSPAVPRAPPPTPARSRGATAAAAAIHSPVLSPPPLPAPPPTPAAHLRSPPPTQPGSTVSPAGAGDRPSPPSLLRRLRQSWRHGLSQPDESYTPSPTPSAPDGTLMSGARVSPRKSVRFASPDKLETVTPTKVVAFSSDEEEEVEDDEEEEDEEEDEEEEELLPLTKAPRVESCRSASDTPNRPSVVVPPAPPPSAVRSTARGTARSPSYGSLSPSRSAASPPSSPGRPTRSPSAGSAAQHRLRRSASGSGSRSRSRSSASSSRPPMEHDEVTAYVQQHTIRRALARLSRTNMEDYLHEEGVPLPLEGHLLKRQLLALIRARVKEAATRR</sequence>
<evidence type="ECO:0000313" key="2">
    <source>
        <dbReference type="EMBL" id="KAK7200650.1"/>
    </source>
</evidence>
<accession>A0AAW0F219</accession>
<feature type="compositionally biased region" description="Pro residues" evidence="1">
    <location>
        <begin position="193"/>
        <end position="216"/>
    </location>
</feature>
<feature type="compositionally biased region" description="Acidic residues" evidence="1">
    <location>
        <begin position="300"/>
        <end position="324"/>
    </location>
</feature>
<feature type="region of interest" description="Disordered" evidence="1">
    <location>
        <begin position="114"/>
        <end position="437"/>
    </location>
</feature>
<proteinExistence type="predicted"/>
<feature type="compositionally biased region" description="Low complexity" evidence="1">
    <location>
        <begin position="358"/>
        <end position="399"/>
    </location>
</feature>
<evidence type="ECO:0000256" key="1">
    <source>
        <dbReference type="SAM" id="MobiDB-lite"/>
    </source>
</evidence>
<name>A0AAW0F219_9TRYP</name>